<dbReference type="PROSITE" id="PS00108">
    <property type="entry name" value="PROTEIN_KINASE_ST"/>
    <property type="match status" value="1"/>
</dbReference>
<dbReference type="Gene3D" id="2.60.120.200">
    <property type="match status" value="1"/>
</dbReference>
<dbReference type="PROSITE" id="PS50011">
    <property type="entry name" value="PROTEIN_KINASE_DOM"/>
    <property type="match status" value="1"/>
</dbReference>
<dbReference type="Pfam" id="PF07714">
    <property type="entry name" value="PK_Tyr_Ser-Thr"/>
    <property type="match status" value="1"/>
</dbReference>
<evidence type="ECO:0000256" key="7">
    <source>
        <dbReference type="ARBA" id="ARBA00022692"/>
    </source>
</evidence>
<dbReference type="GO" id="GO:0002229">
    <property type="term" value="P:defense response to oomycetes"/>
    <property type="evidence" value="ECO:0007669"/>
    <property type="project" value="UniProtKB-ARBA"/>
</dbReference>
<evidence type="ECO:0000256" key="15">
    <source>
        <dbReference type="ARBA" id="ARBA00023170"/>
    </source>
</evidence>
<name>A0A835EL75_9POAL</name>
<evidence type="ECO:0000256" key="19">
    <source>
        <dbReference type="SAM" id="SignalP"/>
    </source>
</evidence>
<evidence type="ECO:0000256" key="14">
    <source>
        <dbReference type="ARBA" id="ARBA00023136"/>
    </source>
</evidence>
<dbReference type="PROSITE" id="PS00107">
    <property type="entry name" value="PROTEIN_KINASE_ATP"/>
    <property type="match status" value="1"/>
</dbReference>
<keyword evidence="14 18" id="KW-0472">Membrane</keyword>
<dbReference type="GO" id="GO:0030246">
    <property type="term" value="F:carbohydrate binding"/>
    <property type="evidence" value="ECO:0007669"/>
    <property type="project" value="UniProtKB-KW"/>
</dbReference>
<keyword evidence="22" id="KW-1185">Reference proteome</keyword>
<evidence type="ECO:0000256" key="5">
    <source>
        <dbReference type="ARBA" id="ARBA00022527"/>
    </source>
</evidence>
<keyword evidence="6" id="KW-0808">Transferase</keyword>
<keyword evidence="9" id="KW-0430">Lectin</keyword>
<comment type="similarity">
    <text evidence="2">In the N-terminal section; belongs to the leguminous lectin family.</text>
</comment>
<feature type="binding site" evidence="17">
    <location>
        <position position="366"/>
    </location>
    <ligand>
        <name>ATP</name>
        <dbReference type="ChEBI" id="CHEBI:30616"/>
    </ligand>
</feature>
<dbReference type="InterPro" id="IPR008271">
    <property type="entry name" value="Ser/Thr_kinase_AS"/>
</dbReference>
<protein>
    <recommendedName>
        <fullName evidence="20">Protein kinase domain-containing protein</fullName>
    </recommendedName>
</protein>
<evidence type="ECO:0000256" key="18">
    <source>
        <dbReference type="SAM" id="Phobius"/>
    </source>
</evidence>
<evidence type="ECO:0000256" key="13">
    <source>
        <dbReference type="ARBA" id="ARBA00022989"/>
    </source>
</evidence>
<keyword evidence="10 17" id="KW-0547">Nucleotide-binding</keyword>
<evidence type="ECO:0000256" key="10">
    <source>
        <dbReference type="ARBA" id="ARBA00022741"/>
    </source>
</evidence>
<dbReference type="InterPro" id="IPR000719">
    <property type="entry name" value="Prot_kinase_dom"/>
</dbReference>
<dbReference type="InterPro" id="IPR001220">
    <property type="entry name" value="Legume_lectin_dom"/>
</dbReference>
<feature type="chain" id="PRO_5032519665" description="Protein kinase domain-containing protein" evidence="19">
    <location>
        <begin position="27"/>
        <end position="625"/>
    </location>
</feature>
<sequence length="625" mass="67537">MGYPRAPLLLLLLQAHLCLVLPGAAGLSFSYDFSIPDPGGINRKILRTVPDYGNSENRCNGVICLNASTEKNSSARVYYKQPVRLWDGLTGRRASFRTSFSFALHGGIGNTTQGPRTAFFIGPFPSSLPPNSGGGLLGLGSNPTSPRLISQFATPTLAVEFDTQWDPDWDPSDVAGDHVGIDLDMIVSDSYSRDLARGDLSAGTVTADIAYDAGSNVLEVTVRLANGSTTSVRALVNLRKQRLPQDAAIGFSTGTGAADANYFPVLISWSFSSTDPSIPLWVIILSSVASALLAASLVGALIFFIMRKRLAALMKIELPVAKEFSYKELSASTNNFSEDRKLGAGSFGKVYRGDLLDPRMPPVAVKVLTGQMDSQMRKDFVTEVTTLCQLSHRNLVKLVGWCSGGGNGKPLLLVYELVPNGSLDEHLHGRAGRPLTWPERYQVAVHVGSAIEYLHSGSNEPIIHRDIKPANVMLDDAFHAKLGDFGLVRQVDPDQGSLRGTAMIGSYHYMDPQCTNGSAATASDVYSFGVVLLEIATGRRSQASLDPEKGFPNSLIGTVRESYHKGSVVEVADPRLNGDFDESQMTRVLTVGLLCVQLDRKFRPEIREPINMLSNPSHPIPQLAT</sequence>
<dbReference type="Gene3D" id="3.30.200.20">
    <property type="entry name" value="Phosphorylase Kinase, domain 1"/>
    <property type="match status" value="1"/>
</dbReference>
<dbReference type="GO" id="GO:0004674">
    <property type="term" value="F:protein serine/threonine kinase activity"/>
    <property type="evidence" value="ECO:0007669"/>
    <property type="project" value="UniProtKB-KW"/>
</dbReference>
<keyword evidence="7 18" id="KW-0812">Transmembrane</keyword>
<accession>A0A835EL75</accession>
<keyword evidence="11" id="KW-0418">Kinase</keyword>
<feature type="signal peptide" evidence="19">
    <location>
        <begin position="1"/>
        <end position="26"/>
    </location>
</feature>
<dbReference type="SUPFAM" id="SSF56112">
    <property type="entry name" value="Protein kinase-like (PK-like)"/>
    <property type="match status" value="1"/>
</dbReference>
<evidence type="ECO:0000256" key="2">
    <source>
        <dbReference type="ARBA" id="ARBA00008536"/>
    </source>
</evidence>
<evidence type="ECO:0000313" key="22">
    <source>
        <dbReference type="Proteomes" id="UP000636709"/>
    </source>
</evidence>
<dbReference type="EMBL" id="JACEFO010001897">
    <property type="protein sequence ID" value="KAF8695315.1"/>
    <property type="molecule type" value="Genomic_DNA"/>
</dbReference>
<keyword evidence="8 19" id="KW-0732">Signal</keyword>
<evidence type="ECO:0000256" key="8">
    <source>
        <dbReference type="ARBA" id="ARBA00022729"/>
    </source>
</evidence>
<dbReference type="FunFam" id="1.10.510.10:FF:000240">
    <property type="entry name" value="Lectin-domain containing receptor kinase A4.3"/>
    <property type="match status" value="1"/>
</dbReference>
<dbReference type="SMART" id="SM00220">
    <property type="entry name" value="S_TKc"/>
    <property type="match status" value="1"/>
</dbReference>
<evidence type="ECO:0000256" key="3">
    <source>
        <dbReference type="ARBA" id="ARBA00010217"/>
    </source>
</evidence>
<dbReference type="InterPro" id="IPR001245">
    <property type="entry name" value="Ser-Thr/Tyr_kinase_cat_dom"/>
</dbReference>
<evidence type="ECO:0000259" key="20">
    <source>
        <dbReference type="PROSITE" id="PS50011"/>
    </source>
</evidence>
<keyword evidence="4" id="KW-1003">Cell membrane</keyword>
<evidence type="ECO:0000256" key="12">
    <source>
        <dbReference type="ARBA" id="ARBA00022840"/>
    </source>
</evidence>
<evidence type="ECO:0000256" key="17">
    <source>
        <dbReference type="PROSITE-ProRule" id="PRU10141"/>
    </source>
</evidence>
<feature type="transmembrane region" description="Helical" evidence="18">
    <location>
        <begin position="280"/>
        <end position="305"/>
    </location>
</feature>
<comment type="subcellular location">
    <subcellularLocation>
        <location evidence="1">Cell membrane</location>
        <topology evidence="1">Single-pass type I membrane protein</topology>
    </subcellularLocation>
</comment>
<keyword evidence="16" id="KW-0325">Glycoprotein</keyword>
<proteinExistence type="inferred from homology"/>
<dbReference type="GO" id="GO:0005886">
    <property type="term" value="C:plasma membrane"/>
    <property type="evidence" value="ECO:0007669"/>
    <property type="project" value="UniProtKB-SubCell"/>
</dbReference>
<keyword evidence="5" id="KW-0723">Serine/threonine-protein kinase</keyword>
<keyword evidence="13 18" id="KW-1133">Transmembrane helix</keyword>
<keyword evidence="12 17" id="KW-0067">ATP-binding</keyword>
<dbReference type="InterPro" id="IPR017441">
    <property type="entry name" value="Protein_kinase_ATP_BS"/>
</dbReference>
<feature type="domain" description="Protein kinase" evidence="20">
    <location>
        <begin position="336"/>
        <end position="621"/>
    </location>
</feature>
<dbReference type="OrthoDB" id="5979581at2759"/>
<evidence type="ECO:0000256" key="16">
    <source>
        <dbReference type="ARBA" id="ARBA00023180"/>
    </source>
</evidence>
<evidence type="ECO:0000256" key="9">
    <source>
        <dbReference type="ARBA" id="ARBA00022734"/>
    </source>
</evidence>
<comment type="similarity">
    <text evidence="3">In the C-terminal section; belongs to the protein kinase superfamily. Ser/Thr protein kinase family.</text>
</comment>
<comment type="caution">
    <text evidence="21">The sequence shown here is derived from an EMBL/GenBank/DDBJ whole genome shotgun (WGS) entry which is preliminary data.</text>
</comment>
<dbReference type="AlphaFoldDB" id="A0A835EL75"/>
<dbReference type="SUPFAM" id="SSF49899">
    <property type="entry name" value="Concanavalin A-like lectins/glucanases"/>
    <property type="match status" value="1"/>
</dbReference>
<evidence type="ECO:0000256" key="1">
    <source>
        <dbReference type="ARBA" id="ARBA00004251"/>
    </source>
</evidence>
<reference evidence="21" key="1">
    <citation type="submission" date="2020-07" db="EMBL/GenBank/DDBJ databases">
        <title>Genome sequence and genetic diversity analysis of an under-domesticated orphan crop, white fonio (Digitaria exilis).</title>
        <authorList>
            <person name="Bennetzen J.L."/>
            <person name="Chen S."/>
            <person name="Ma X."/>
            <person name="Wang X."/>
            <person name="Yssel A.E.J."/>
            <person name="Chaluvadi S.R."/>
            <person name="Johnson M."/>
            <person name="Gangashetty P."/>
            <person name="Hamidou F."/>
            <person name="Sanogo M.D."/>
            <person name="Zwaenepoel A."/>
            <person name="Wallace J."/>
            <person name="Van De Peer Y."/>
            <person name="Van Deynze A."/>
        </authorList>
    </citation>
    <scope>NUCLEOTIDE SEQUENCE</scope>
    <source>
        <tissue evidence="21">Leaves</tissue>
    </source>
</reference>
<organism evidence="21 22">
    <name type="scientific">Digitaria exilis</name>
    <dbReference type="NCBI Taxonomy" id="1010633"/>
    <lineage>
        <taxon>Eukaryota</taxon>
        <taxon>Viridiplantae</taxon>
        <taxon>Streptophyta</taxon>
        <taxon>Embryophyta</taxon>
        <taxon>Tracheophyta</taxon>
        <taxon>Spermatophyta</taxon>
        <taxon>Magnoliopsida</taxon>
        <taxon>Liliopsida</taxon>
        <taxon>Poales</taxon>
        <taxon>Poaceae</taxon>
        <taxon>PACMAD clade</taxon>
        <taxon>Panicoideae</taxon>
        <taxon>Panicodae</taxon>
        <taxon>Paniceae</taxon>
        <taxon>Anthephorinae</taxon>
        <taxon>Digitaria</taxon>
    </lineage>
</organism>
<keyword evidence="15" id="KW-0675">Receptor</keyword>
<dbReference type="InterPro" id="IPR013320">
    <property type="entry name" value="ConA-like_dom_sf"/>
</dbReference>
<gene>
    <name evidence="21" type="ORF">HU200_037542</name>
</gene>
<dbReference type="Pfam" id="PF00139">
    <property type="entry name" value="Lectin_legB"/>
    <property type="match status" value="1"/>
</dbReference>
<evidence type="ECO:0000256" key="6">
    <source>
        <dbReference type="ARBA" id="ARBA00022679"/>
    </source>
</evidence>
<evidence type="ECO:0000313" key="21">
    <source>
        <dbReference type="EMBL" id="KAF8695315.1"/>
    </source>
</evidence>
<dbReference type="Proteomes" id="UP000636709">
    <property type="component" value="Unassembled WGS sequence"/>
</dbReference>
<dbReference type="GO" id="GO:0005524">
    <property type="term" value="F:ATP binding"/>
    <property type="evidence" value="ECO:0007669"/>
    <property type="project" value="UniProtKB-UniRule"/>
</dbReference>
<dbReference type="InterPro" id="IPR011009">
    <property type="entry name" value="Kinase-like_dom_sf"/>
</dbReference>
<dbReference type="PANTHER" id="PTHR27007">
    <property type="match status" value="1"/>
</dbReference>
<evidence type="ECO:0000256" key="4">
    <source>
        <dbReference type="ARBA" id="ARBA00022475"/>
    </source>
</evidence>
<dbReference type="InterPro" id="IPR050528">
    <property type="entry name" value="L-type_Lectin-RKs"/>
</dbReference>
<evidence type="ECO:0000256" key="11">
    <source>
        <dbReference type="ARBA" id="ARBA00022777"/>
    </source>
</evidence>
<dbReference type="Gene3D" id="1.10.510.10">
    <property type="entry name" value="Transferase(Phosphotransferase) domain 1"/>
    <property type="match status" value="1"/>
</dbReference>